<keyword evidence="9" id="KW-1185">Reference proteome</keyword>
<evidence type="ECO:0000256" key="3">
    <source>
        <dbReference type="ARBA" id="ARBA00022692"/>
    </source>
</evidence>
<dbReference type="GO" id="GO:0022857">
    <property type="term" value="F:transmembrane transporter activity"/>
    <property type="evidence" value="ECO:0007669"/>
    <property type="project" value="InterPro"/>
</dbReference>
<dbReference type="Pfam" id="PF07690">
    <property type="entry name" value="MFS_1"/>
    <property type="match status" value="1"/>
</dbReference>
<dbReference type="Proteomes" id="UP001107558">
    <property type="component" value="Chromosome 4"/>
</dbReference>
<dbReference type="SUPFAM" id="SSF103473">
    <property type="entry name" value="MFS general substrate transporter"/>
    <property type="match status" value="1"/>
</dbReference>
<evidence type="ECO:0000259" key="7">
    <source>
        <dbReference type="PROSITE" id="PS50850"/>
    </source>
</evidence>
<dbReference type="InterPro" id="IPR036259">
    <property type="entry name" value="MFS_trans_sf"/>
</dbReference>
<feature type="transmembrane region" description="Helical" evidence="6">
    <location>
        <begin position="397"/>
        <end position="418"/>
    </location>
</feature>
<feature type="domain" description="Major facilitator superfamily (MFS) profile" evidence="7">
    <location>
        <begin position="35"/>
        <end position="508"/>
    </location>
</feature>
<feature type="transmembrane region" description="Helical" evidence="6">
    <location>
        <begin position="454"/>
        <end position="478"/>
    </location>
</feature>
<keyword evidence="4 6" id="KW-1133">Transmembrane helix</keyword>
<dbReference type="OrthoDB" id="10262656at2759"/>
<feature type="transmembrane region" description="Helical" evidence="6">
    <location>
        <begin position="370"/>
        <end position="390"/>
    </location>
</feature>
<evidence type="ECO:0000256" key="4">
    <source>
        <dbReference type="ARBA" id="ARBA00022989"/>
    </source>
</evidence>
<feature type="transmembrane region" description="Helical" evidence="6">
    <location>
        <begin position="129"/>
        <end position="151"/>
    </location>
</feature>
<evidence type="ECO:0000256" key="6">
    <source>
        <dbReference type="SAM" id="Phobius"/>
    </source>
</evidence>
<evidence type="ECO:0000313" key="8">
    <source>
        <dbReference type="EMBL" id="KAG5667892.1"/>
    </source>
</evidence>
<dbReference type="Gene3D" id="1.20.1250.20">
    <property type="entry name" value="MFS general substrate transporter like domains"/>
    <property type="match status" value="1"/>
</dbReference>
<comment type="subcellular location">
    <subcellularLocation>
        <location evidence="1">Membrane</location>
        <topology evidence="1">Multi-pass membrane protein</topology>
    </subcellularLocation>
</comment>
<accession>A0A9J6BDG0</accession>
<evidence type="ECO:0000313" key="9">
    <source>
        <dbReference type="Proteomes" id="UP001107558"/>
    </source>
</evidence>
<dbReference type="InterPro" id="IPR020846">
    <property type="entry name" value="MFS_dom"/>
</dbReference>
<evidence type="ECO:0000256" key="5">
    <source>
        <dbReference type="ARBA" id="ARBA00023136"/>
    </source>
</evidence>
<gene>
    <name evidence="8" type="ORF">PVAND_015858</name>
</gene>
<dbReference type="PANTHER" id="PTHR23511">
    <property type="entry name" value="SYNAPTIC VESICLE GLYCOPROTEIN 2"/>
    <property type="match status" value="1"/>
</dbReference>
<dbReference type="PROSITE" id="PS50850">
    <property type="entry name" value="MFS"/>
    <property type="match status" value="1"/>
</dbReference>
<evidence type="ECO:0000256" key="1">
    <source>
        <dbReference type="ARBA" id="ARBA00004141"/>
    </source>
</evidence>
<keyword evidence="2" id="KW-0813">Transport</keyword>
<reference evidence="8" key="1">
    <citation type="submission" date="2021-03" db="EMBL/GenBank/DDBJ databases">
        <title>Chromosome level genome of the anhydrobiotic midge Polypedilum vanderplanki.</title>
        <authorList>
            <person name="Yoshida Y."/>
            <person name="Kikawada T."/>
            <person name="Gusev O."/>
        </authorList>
    </citation>
    <scope>NUCLEOTIDE SEQUENCE</scope>
    <source>
        <strain evidence="8">NIAS01</strain>
        <tissue evidence="8">Whole body or cell culture</tissue>
    </source>
</reference>
<keyword evidence="3 6" id="KW-0812">Transmembrane</keyword>
<evidence type="ECO:0000256" key="2">
    <source>
        <dbReference type="ARBA" id="ARBA00022448"/>
    </source>
</evidence>
<sequence length="510" mass="57534">MIHTIQEVVEKEENEIIGTSFDDAMKRTKFGKFQYYMIFISGIFMGSAFFETMGINYVLPVAECDLGITSKSQYGLISGVWFAGIILTSHSWGFLSDAYGRRKTLIIASLSAFIASILSSVAINLWQMILFRFLNGFFISGSTSIIFAYLGEFLGDKNRSRSMMVSSVIFGACCLALPVMAWLIINQKWQFFIPLLGVTYKPWRFFLLACGFPSLFCGISLFFFPESPKFTFSQGNEEKTIKILNTIYKINTGKTNLNVHKLKPNEEFNESFKSKNVVTMMLRQTTSLCKTYPRSIGILSFLQFSVYFVCNGMLLFFPDIVNQTAKFTSNSTDIQLCTIVESAIKEQRMQQRSVDVNTRTCIDELDISSYYYAMMLEICYVIGFLVISWLVNYTGRLAIFTFIFFTTSLSCFAINFTGTVFGNYLYVWLLASGINNTLLNTVTYDLFPTNLRSLAMSISLMFGRLGSLVGGNIAGFLLEEYCGATFTLSGVVLLAGGLLTFFIPNIMKRK</sequence>
<feature type="transmembrane region" description="Helical" evidence="6">
    <location>
        <begin position="296"/>
        <end position="317"/>
    </location>
</feature>
<proteinExistence type="predicted"/>
<feature type="transmembrane region" description="Helical" evidence="6">
    <location>
        <begin position="205"/>
        <end position="224"/>
    </location>
</feature>
<name>A0A9J6BDG0_POLVA</name>
<feature type="transmembrane region" description="Helical" evidence="6">
    <location>
        <begin position="163"/>
        <end position="185"/>
    </location>
</feature>
<feature type="transmembrane region" description="Helical" evidence="6">
    <location>
        <begin position="484"/>
        <end position="503"/>
    </location>
</feature>
<organism evidence="8 9">
    <name type="scientific">Polypedilum vanderplanki</name>
    <name type="common">Sleeping chironomid midge</name>
    <dbReference type="NCBI Taxonomy" id="319348"/>
    <lineage>
        <taxon>Eukaryota</taxon>
        <taxon>Metazoa</taxon>
        <taxon>Ecdysozoa</taxon>
        <taxon>Arthropoda</taxon>
        <taxon>Hexapoda</taxon>
        <taxon>Insecta</taxon>
        <taxon>Pterygota</taxon>
        <taxon>Neoptera</taxon>
        <taxon>Endopterygota</taxon>
        <taxon>Diptera</taxon>
        <taxon>Nematocera</taxon>
        <taxon>Chironomoidea</taxon>
        <taxon>Chironomidae</taxon>
        <taxon>Chironominae</taxon>
        <taxon>Polypedilum</taxon>
        <taxon>Polypedilum</taxon>
    </lineage>
</organism>
<dbReference type="EMBL" id="JADBJN010000004">
    <property type="protein sequence ID" value="KAG5667892.1"/>
    <property type="molecule type" value="Genomic_DNA"/>
</dbReference>
<feature type="transmembrane region" description="Helical" evidence="6">
    <location>
        <begin position="35"/>
        <end position="59"/>
    </location>
</feature>
<feature type="transmembrane region" description="Helical" evidence="6">
    <location>
        <begin position="74"/>
        <end position="93"/>
    </location>
</feature>
<protein>
    <recommendedName>
        <fullName evidence="7">Major facilitator superfamily (MFS) profile domain-containing protein</fullName>
    </recommendedName>
</protein>
<dbReference type="PANTHER" id="PTHR23511:SF37">
    <property type="entry name" value="MAJOR FACILITATOR SUPERFAMILY (MFS) PROFILE DOMAIN-CONTAINING PROTEIN-RELATED"/>
    <property type="match status" value="1"/>
</dbReference>
<dbReference type="InterPro" id="IPR011701">
    <property type="entry name" value="MFS"/>
</dbReference>
<dbReference type="GO" id="GO:0016020">
    <property type="term" value="C:membrane"/>
    <property type="evidence" value="ECO:0007669"/>
    <property type="project" value="UniProtKB-SubCell"/>
</dbReference>
<feature type="transmembrane region" description="Helical" evidence="6">
    <location>
        <begin position="105"/>
        <end position="123"/>
    </location>
</feature>
<keyword evidence="5 6" id="KW-0472">Membrane</keyword>
<comment type="caution">
    <text evidence="8">The sequence shown here is derived from an EMBL/GenBank/DDBJ whole genome shotgun (WGS) entry which is preliminary data.</text>
</comment>
<dbReference type="AlphaFoldDB" id="A0A9J6BDG0"/>
<feature type="transmembrane region" description="Helical" evidence="6">
    <location>
        <begin position="424"/>
        <end position="447"/>
    </location>
</feature>